<sequence>MPPSASEPLSYTASLLAALPPSSSVVPMSQSPTGVLPESYRDAVDALSVMGVGCLTGVSLRQPVKYGSANPLGVRGTISKPRALGNIAASGNSNMKRTDAGATKGVTHRMRPAFSLTTATSLYIDGAAVTMGWSRATPLPPPPDYGGSDAPPARDVCHTSCAKRLGAAGCAGLDPRDIEGSMRLRLATIEEAFENATARRFIASVEHAVASGSLGVFAIHRPLWSRPACLACTAANAPRRPPPIAIVPMAMRDGDDDGDGDDEPRVREHQEPPMPSPASSTMSSPDCAPIIAVAMPASKNANREPWSATVGIADRPHIKGVCVYVCGRSTSGGVAWTVRRRSHPPGARVVSSSASQSPSAHTKKATCARCAKGKRTQGAMPSVSSSTMPNAGGVPVPVSEVIGAVASNLAEGIAGVALSMDATQQCHPLWSGIPGQPLAAPTLALASTVAAPTTTWLATETKAVMCEASRRRPETGCEALYTCARLSYATARLADVAARQRAAHDYAGGVAQSDPRRVRAAVPVSYAPSIDSPAAALAWVRGAASAVGPAVDTDRALNRLVADYRMHVLARDLEQFPLDLIDPARLPDEVRVLARHLQALVRSPAEPPDLSL</sequence>
<feature type="region of interest" description="Disordered" evidence="1">
    <location>
        <begin position="345"/>
        <end position="391"/>
    </location>
</feature>
<feature type="compositionally biased region" description="Low complexity" evidence="1">
    <location>
        <begin position="351"/>
        <end position="360"/>
    </location>
</feature>
<evidence type="ECO:0000256" key="1">
    <source>
        <dbReference type="SAM" id="MobiDB-lite"/>
    </source>
</evidence>
<proteinExistence type="predicted"/>
<reference evidence="2" key="1">
    <citation type="journal article" date="2018" name="Nat. Commun.">
        <title>Diversity and evolution of the emerging Pandoraviridae family.</title>
        <authorList>
            <person name="Legendre M."/>
            <person name="Fabre E."/>
            <person name="Poirot O."/>
            <person name="Jeudy S."/>
            <person name="Lartigue A."/>
            <person name="Alempic J.M."/>
            <person name="Beucher L."/>
            <person name="Philippe N."/>
            <person name="Bertaux L."/>
            <person name="Christo-Foroux E."/>
            <person name="Labadie K."/>
            <person name="Coute Y."/>
            <person name="Abergel C."/>
            <person name="Claverie J.M."/>
        </authorList>
    </citation>
    <scope>NUCLEOTIDE SEQUENCE [LARGE SCALE GENOMIC DNA]</scope>
    <source>
        <strain evidence="2">Neocaledonia</strain>
    </source>
</reference>
<protein>
    <submittedName>
        <fullName evidence="2">Uncharacterized protein</fullName>
    </submittedName>
</protein>
<dbReference type="EMBL" id="MG011690">
    <property type="protein sequence ID" value="AVK76548.1"/>
    <property type="molecule type" value="Genomic_DNA"/>
</dbReference>
<name>A0A2U7UDK0_9VIRU</name>
<feature type="region of interest" description="Disordered" evidence="1">
    <location>
        <begin position="249"/>
        <end position="283"/>
    </location>
</feature>
<accession>A0A2U7UDK0</accession>
<dbReference type="GeneID" id="36843261"/>
<organism evidence="2">
    <name type="scientific">Pandoravirus neocaledonia</name>
    <dbReference type="NCBI Taxonomy" id="2107708"/>
    <lineage>
        <taxon>Viruses</taxon>
        <taxon>Pandoravirus</taxon>
    </lineage>
</organism>
<dbReference type="RefSeq" id="YP_009482551.1">
    <property type="nucleotide sequence ID" value="NC_037666.1"/>
</dbReference>
<dbReference type="KEGG" id="vg:36843261"/>
<dbReference type="Proteomes" id="UP000249287">
    <property type="component" value="Segment"/>
</dbReference>
<feature type="compositionally biased region" description="Basic residues" evidence="1">
    <location>
        <begin position="361"/>
        <end position="375"/>
    </location>
</feature>
<evidence type="ECO:0000313" key="2">
    <source>
        <dbReference type="EMBL" id="AVK76548.1"/>
    </source>
</evidence>
<gene>
    <name evidence="2" type="ORF">pneo_cds_941</name>
</gene>